<accession>A0ABQ4NQW7</accession>
<keyword evidence="8" id="KW-1185">Reference proteome</keyword>
<dbReference type="EMBL" id="BPFH01000007">
    <property type="protein sequence ID" value="GIT96803.1"/>
    <property type="molecule type" value="Genomic_DNA"/>
</dbReference>
<keyword evidence="2" id="KW-0812">Transmembrane</keyword>
<evidence type="ECO:0000313" key="7">
    <source>
        <dbReference type="EMBL" id="GIT96803.1"/>
    </source>
</evidence>
<keyword evidence="4" id="KW-0732">Signal</keyword>
<evidence type="ECO:0000256" key="2">
    <source>
        <dbReference type="ARBA" id="ARBA00022452"/>
    </source>
</evidence>
<proteinExistence type="predicted"/>
<dbReference type="Gene3D" id="3.10.20.310">
    <property type="entry name" value="membrane protein fhac"/>
    <property type="match status" value="1"/>
</dbReference>
<keyword evidence="2" id="KW-1134">Transmembrane beta strand</keyword>
<dbReference type="PANTHER" id="PTHR12815:SF42">
    <property type="entry name" value="BACTERIAL SURFACE ANTIGEN (D15) DOMAIN-CONTAINING PROTEIN"/>
    <property type="match status" value="1"/>
</dbReference>
<evidence type="ECO:0000259" key="5">
    <source>
        <dbReference type="Pfam" id="PF01103"/>
    </source>
</evidence>
<evidence type="ECO:0000256" key="4">
    <source>
        <dbReference type="SAM" id="SignalP"/>
    </source>
</evidence>
<evidence type="ECO:0000313" key="8">
    <source>
        <dbReference type="Proteomes" id="UP000786693"/>
    </source>
</evidence>
<dbReference type="Proteomes" id="UP000786693">
    <property type="component" value="Unassembled WGS sequence"/>
</dbReference>
<dbReference type="PANTHER" id="PTHR12815">
    <property type="entry name" value="SORTING AND ASSEMBLY MACHINERY SAMM50 PROTEIN FAMILY MEMBER"/>
    <property type="match status" value="1"/>
</dbReference>
<gene>
    <name evidence="7" type="ORF">JANAI62_34260</name>
</gene>
<keyword evidence="3" id="KW-0472">Membrane</keyword>
<dbReference type="InterPro" id="IPR010827">
    <property type="entry name" value="BamA/TamA_POTRA"/>
</dbReference>
<reference evidence="7 8" key="1">
    <citation type="submission" date="2021-05" db="EMBL/GenBank/DDBJ databases">
        <title>Bacteria Genome sequencing.</title>
        <authorList>
            <person name="Takabe Y."/>
            <person name="Nakajima Y."/>
            <person name="Suzuki S."/>
            <person name="Shiozaki T."/>
        </authorList>
    </citation>
    <scope>NUCLEOTIDE SEQUENCE [LARGE SCALE GENOMIC DNA]</scope>
    <source>
        <strain evidence="7 8">AI_62</strain>
    </source>
</reference>
<dbReference type="Gene3D" id="2.40.160.50">
    <property type="entry name" value="membrane protein fhac: a member of the omp85/tpsb transporter family"/>
    <property type="match status" value="1"/>
</dbReference>
<feature type="domain" description="POTRA" evidence="6">
    <location>
        <begin position="198"/>
        <end position="267"/>
    </location>
</feature>
<evidence type="ECO:0000256" key="3">
    <source>
        <dbReference type="ARBA" id="ARBA00023136"/>
    </source>
</evidence>
<dbReference type="Pfam" id="PF01103">
    <property type="entry name" value="Omp85"/>
    <property type="match status" value="1"/>
</dbReference>
<protein>
    <submittedName>
        <fullName evidence="7">Outer membrane protein assembly factor</fullName>
    </submittedName>
</protein>
<evidence type="ECO:0000256" key="1">
    <source>
        <dbReference type="ARBA" id="ARBA00004370"/>
    </source>
</evidence>
<evidence type="ECO:0000259" key="6">
    <source>
        <dbReference type="Pfam" id="PF07244"/>
    </source>
</evidence>
<dbReference type="Pfam" id="PF07244">
    <property type="entry name" value="POTRA"/>
    <property type="match status" value="1"/>
</dbReference>
<dbReference type="InterPro" id="IPR000184">
    <property type="entry name" value="Bac_surfAg_D15"/>
</dbReference>
<comment type="subcellular location">
    <subcellularLocation>
        <location evidence="1">Membrane</location>
    </subcellularLocation>
</comment>
<dbReference type="InterPro" id="IPR039910">
    <property type="entry name" value="D15-like"/>
</dbReference>
<sequence>MSVRSFLFACAWAVCPSTLSAADLSLSLGGDEDLAETLTNASLLVQVQGDGASTRRDLVAAAQADYRRLLAVLWDAGYFGPTVSITVDGVEAAALPTVGGTGPVSGVAINVTPGPIFLFGQAKIGPIPPGTELPEGFAPGERAGTSILRETASAGVEAWRGRGHAKAELASQDIQADHRATQLNADLTLAPGPKLSYGAVTVEGNEDVDTDHLLRIVDLRQGRVFDPEEVRASARRLQRTGAFRSVSIVEGEEILAGDQLPMKVQVVERLPRRFGAGAEVGTTEGLSLSAFWLHRNLTGHADSLRVEGAVEGIGGDSGDEDLSIGFAYNRPATFNPETDLFVTGQIERLDQETFSSNSAELVVGARRIVSDEFQYSYALAYERSRVTDAFGTRTFNIFSIPLEAQYDRRNDPLNPTDGYYVEAGLEPFHGFTTAGSGLRFTADLRGYQHFGAEDQTVLAARLQLGSVVGPNLSDVPADDLFFSGGGGTVRGQPFQDLGVTLPSGRVVGARSFVGLSTEVRQQITDTIGLVGFVDAGRISEGSDWSDGQSHVGAGLGVRYNTGIGPIRVDVGLPVSGPGSNTGLELYIGIGQAF</sequence>
<feature type="chain" id="PRO_5045197917" evidence="4">
    <location>
        <begin position="22"/>
        <end position="593"/>
    </location>
</feature>
<feature type="domain" description="Bacterial surface antigen (D15)" evidence="5">
    <location>
        <begin position="296"/>
        <end position="593"/>
    </location>
</feature>
<dbReference type="RefSeq" id="WP_220750292.1">
    <property type="nucleotide sequence ID" value="NZ_BPFH01000007.1"/>
</dbReference>
<feature type="signal peptide" evidence="4">
    <location>
        <begin position="1"/>
        <end position="21"/>
    </location>
</feature>
<name>A0ABQ4NQW7_9RHOB</name>
<comment type="caution">
    <text evidence="7">The sequence shown here is derived from an EMBL/GenBank/DDBJ whole genome shotgun (WGS) entry which is preliminary data.</text>
</comment>
<organism evidence="7 8">
    <name type="scientific">Jannaschia pagri</name>
    <dbReference type="NCBI Taxonomy" id="2829797"/>
    <lineage>
        <taxon>Bacteria</taxon>
        <taxon>Pseudomonadati</taxon>
        <taxon>Pseudomonadota</taxon>
        <taxon>Alphaproteobacteria</taxon>
        <taxon>Rhodobacterales</taxon>
        <taxon>Roseobacteraceae</taxon>
        <taxon>Jannaschia</taxon>
    </lineage>
</organism>